<protein>
    <recommendedName>
        <fullName evidence="3">Apple domain-containing protein</fullName>
    </recommendedName>
</protein>
<keyword evidence="5" id="KW-1185">Reference proteome</keyword>
<gene>
    <name evidence="4" type="ORF">PROQFM164_S01g001775</name>
</gene>
<feature type="domain" description="Apple" evidence="3">
    <location>
        <begin position="38"/>
        <end position="134"/>
    </location>
</feature>
<keyword evidence="2" id="KW-0732">Signal</keyword>
<dbReference type="AlphaFoldDB" id="W6Q172"/>
<dbReference type="InterPro" id="IPR003609">
    <property type="entry name" value="Pan_app"/>
</dbReference>
<evidence type="ECO:0000313" key="4">
    <source>
        <dbReference type="EMBL" id="CDM27964.1"/>
    </source>
</evidence>
<feature type="coiled-coil region" evidence="1">
    <location>
        <begin position="272"/>
        <end position="396"/>
    </location>
</feature>
<proteinExistence type="predicted"/>
<reference evidence="4" key="1">
    <citation type="journal article" date="2014" name="Nat. Commun.">
        <title>Multiple recent horizontal transfers of a large genomic region in cheese making fungi.</title>
        <authorList>
            <person name="Cheeseman K."/>
            <person name="Ropars J."/>
            <person name="Renault P."/>
            <person name="Dupont J."/>
            <person name="Gouzy J."/>
            <person name="Branca A."/>
            <person name="Abraham A.L."/>
            <person name="Ceppi M."/>
            <person name="Conseiller E."/>
            <person name="Debuchy R."/>
            <person name="Malagnac F."/>
            <person name="Goarin A."/>
            <person name="Silar P."/>
            <person name="Lacoste S."/>
            <person name="Sallet E."/>
            <person name="Bensimon A."/>
            <person name="Giraud T."/>
            <person name="Brygoo Y."/>
        </authorList>
    </citation>
    <scope>NUCLEOTIDE SEQUENCE [LARGE SCALE GENOMIC DNA]</scope>
    <source>
        <strain evidence="4">FM164</strain>
    </source>
</reference>
<evidence type="ECO:0000313" key="5">
    <source>
        <dbReference type="Proteomes" id="UP000030686"/>
    </source>
</evidence>
<dbReference type="Proteomes" id="UP000030686">
    <property type="component" value="Unassembled WGS sequence"/>
</dbReference>
<evidence type="ECO:0000259" key="3">
    <source>
        <dbReference type="PROSITE" id="PS50948"/>
    </source>
</evidence>
<keyword evidence="1" id="KW-0175">Coiled coil</keyword>
<feature type="signal peptide" evidence="2">
    <location>
        <begin position="1"/>
        <end position="17"/>
    </location>
</feature>
<dbReference type="PROSITE" id="PS50948">
    <property type="entry name" value="PAN"/>
    <property type="match status" value="1"/>
</dbReference>
<feature type="chain" id="PRO_5004879531" description="Apple domain-containing protein" evidence="2">
    <location>
        <begin position="18"/>
        <end position="506"/>
    </location>
</feature>
<sequence length="506" mass="55372">MTAKSFLLLLGAASAFANQIPIGVGSVCLSSATPNDCCTSGAPTPTGEVTIDDRTFKFTCGSALGSLNPKTAQKVSNAHECASLCADDLSCEASSFKAHGKPPRGNNCFFVLGDNLDQRSDEEWITFTEVFPSCLESDDRNACCSNPDKQEDEVVIGNGRWKWTCKTILSSLNKISRPAANALECASLCASEDCEAISFRTLGDHKAGNCFFVLSSNKDQQQATKFMSIVKIENIGPPTPEPQCEKYVEEKEQCAKEKEQCLQDKKECDNSKDTCQNDLEQAKHNLEICQTNQVDPAKLAQCEADKLTAQSAEEDCRRHSGEIEEKKKECRAEQHKCESEKGDLSIQKQQCENDKNKLALDLTNKNDEITALNSQITSLKGKLDTLQQSYDALNVNCNGEGADGKCRTNLFDAELRDDQCIITAGNEKFKIHYAKLDDPGPADLGTGRANSFKDCAEKCANYKGAKKCVRFMWKTDGNDRACYMRSTGLGTVPTKSSLFSSGQLLV</sequence>
<accession>W6Q172</accession>
<evidence type="ECO:0000256" key="2">
    <source>
        <dbReference type="SAM" id="SignalP"/>
    </source>
</evidence>
<dbReference type="OrthoDB" id="4462933at2759"/>
<dbReference type="OMA" id="CASEGCE"/>
<organism evidence="4 5">
    <name type="scientific">Penicillium roqueforti (strain FM164)</name>
    <dbReference type="NCBI Taxonomy" id="1365484"/>
    <lineage>
        <taxon>Eukaryota</taxon>
        <taxon>Fungi</taxon>
        <taxon>Dikarya</taxon>
        <taxon>Ascomycota</taxon>
        <taxon>Pezizomycotina</taxon>
        <taxon>Eurotiomycetes</taxon>
        <taxon>Eurotiomycetidae</taxon>
        <taxon>Eurotiales</taxon>
        <taxon>Aspergillaceae</taxon>
        <taxon>Penicillium</taxon>
    </lineage>
</organism>
<evidence type="ECO:0000256" key="1">
    <source>
        <dbReference type="SAM" id="Coils"/>
    </source>
</evidence>
<dbReference type="EMBL" id="HG792015">
    <property type="protein sequence ID" value="CDM27964.1"/>
    <property type="molecule type" value="Genomic_DNA"/>
</dbReference>
<name>W6Q172_PENRF</name>